<dbReference type="EMBL" id="QLNP01000099">
    <property type="protein sequence ID" value="RAM35668.1"/>
    <property type="molecule type" value="Genomic_DNA"/>
</dbReference>
<dbReference type="OrthoDB" id="5124141at2"/>
<protein>
    <recommendedName>
        <fullName evidence="3">HAD family hydrolase</fullName>
    </recommendedName>
</protein>
<evidence type="ECO:0000313" key="2">
    <source>
        <dbReference type="Proteomes" id="UP000249166"/>
    </source>
</evidence>
<proteinExistence type="predicted"/>
<comment type="caution">
    <text evidence="1">The sequence shown here is derived from an EMBL/GenBank/DDBJ whole genome shotgun (WGS) entry which is preliminary data.</text>
</comment>
<evidence type="ECO:0000313" key="1">
    <source>
        <dbReference type="EMBL" id="RAM35668.1"/>
    </source>
</evidence>
<name>A0A328HAV2_ARTGO</name>
<sequence length="165" mass="18057">MKPIILLDVNGVLNPKLQPDDNSHGANAHLSDLKVALVRRLATKGRIAWVSTSPEDVLDGLEAQLMLEVSPLRVAIAPVPDDEGQQTPKLGSVARWLNKMEAESAADWDAVVWVDDALGTDVHDWAHQYHQPVLLEKPDPEEGLTEAHVVAVQVFINSENRDPAS</sequence>
<evidence type="ECO:0008006" key="3">
    <source>
        <dbReference type="Google" id="ProtNLM"/>
    </source>
</evidence>
<dbReference type="Pfam" id="PF18143">
    <property type="entry name" value="HAD_SAK_2"/>
    <property type="match status" value="1"/>
</dbReference>
<dbReference type="Proteomes" id="UP000249166">
    <property type="component" value="Unassembled WGS sequence"/>
</dbReference>
<dbReference type="RefSeq" id="WP_111905349.1">
    <property type="nucleotide sequence ID" value="NZ_QLNP01000099.1"/>
</dbReference>
<organism evidence="1 2">
    <name type="scientific">Arthrobacter globiformis</name>
    <dbReference type="NCBI Taxonomy" id="1665"/>
    <lineage>
        <taxon>Bacteria</taxon>
        <taxon>Bacillati</taxon>
        <taxon>Actinomycetota</taxon>
        <taxon>Actinomycetes</taxon>
        <taxon>Micrococcales</taxon>
        <taxon>Micrococcaceae</taxon>
        <taxon>Arthrobacter</taxon>
    </lineage>
</organism>
<gene>
    <name evidence="1" type="ORF">DBZ45_18725</name>
</gene>
<dbReference type="AlphaFoldDB" id="A0A328HAV2"/>
<reference evidence="1 2" key="1">
    <citation type="submission" date="2018-04" db="EMBL/GenBank/DDBJ databases">
        <title>Bacteria isolated from cave deposits of Manipur.</title>
        <authorList>
            <person name="Sahoo D."/>
            <person name="Sarangthem I."/>
            <person name="Nandeibam J."/>
        </authorList>
    </citation>
    <scope>NUCLEOTIDE SEQUENCE [LARGE SCALE GENOMIC DNA]</scope>
    <source>
        <strain evidence="2">mrc11</strain>
    </source>
</reference>
<accession>A0A328HAV2</accession>